<feature type="transmembrane region" description="Helical" evidence="7">
    <location>
        <begin position="269"/>
        <end position="286"/>
    </location>
</feature>
<evidence type="ECO:0000256" key="4">
    <source>
        <dbReference type="ARBA" id="ARBA00022840"/>
    </source>
</evidence>
<evidence type="ECO:0000256" key="6">
    <source>
        <dbReference type="ARBA" id="ARBA00023136"/>
    </source>
</evidence>
<accession>A0ABD1XWA2</accession>
<keyword evidence="5 7" id="KW-1133">Transmembrane helix</keyword>
<dbReference type="AlphaFoldDB" id="A0ABD1XWA2"/>
<proteinExistence type="predicted"/>
<dbReference type="GO" id="GO:0005524">
    <property type="term" value="F:ATP binding"/>
    <property type="evidence" value="ECO:0007669"/>
    <property type="project" value="UniProtKB-KW"/>
</dbReference>
<evidence type="ECO:0000256" key="7">
    <source>
        <dbReference type="SAM" id="Phobius"/>
    </source>
</evidence>
<feature type="transmembrane region" description="Helical" evidence="7">
    <location>
        <begin position="98"/>
        <end position="116"/>
    </location>
</feature>
<name>A0ABD1XWA2_9MARC</name>
<keyword evidence="4" id="KW-0067">ATP-binding</keyword>
<dbReference type="InterPro" id="IPR036640">
    <property type="entry name" value="ABC1_TM_sf"/>
</dbReference>
<evidence type="ECO:0000256" key="1">
    <source>
        <dbReference type="ARBA" id="ARBA00022448"/>
    </source>
</evidence>
<keyword evidence="2 7" id="KW-0812">Transmembrane</keyword>
<feature type="transmembrane region" description="Helical" evidence="7">
    <location>
        <begin position="373"/>
        <end position="394"/>
    </location>
</feature>
<keyword evidence="10" id="KW-1185">Reference proteome</keyword>
<keyword evidence="1" id="KW-0813">Transport</keyword>
<dbReference type="PANTHER" id="PTHR24223:SF445">
    <property type="entry name" value="ATP-BINDING CASSETTE TRANSPORTER, SUBFAMILY C, MEMBER 4, SMABCC4"/>
    <property type="match status" value="1"/>
</dbReference>
<protein>
    <recommendedName>
        <fullName evidence="8">ABC transmembrane type-1 domain-containing protein</fullName>
    </recommendedName>
</protein>
<sequence length="395" mass="44599">MLLTWLSGILSLAFLLAFVYPVSLWRETNYQHFPVDVFLVILLQAFGLFVTYFGMKREDPRAISVWEVFQNLAFYCTPVSLPPALVRSVHGFEVSIDLLIIIAPSLMFLALVSGHFSKLFHKKNYNWGKIPSESSLKQPLLVEINNEPLPDLAGFSEAKLWSKLSFSWMEGVLTLGNKRPLRCEDLPPMGAEDNAAYNNNEFSIHWENEKRETTAGSSPSLWTAIIKTYWKVFLIPLFSGVLWSIAFFLGPIIMYFILEYLGKEADERVLSHGLLLVGMTLVSKFMEPLARSSLEFGSRKLGLRMWSGVGSAVYYKSLRFSNRAKQEWSVGEITIISSDLQKFEQLNMALMLTALLPFQMLAAVVILFRVVGIAVIAGLSTLLIVVTVNFLIFVV</sequence>
<evidence type="ECO:0000313" key="9">
    <source>
        <dbReference type="EMBL" id="KAL2613234.1"/>
    </source>
</evidence>
<evidence type="ECO:0000256" key="5">
    <source>
        <dbReference type="ARBA" id="ARBA00022989"/>
    </source>
</evidence>
<reference evidence="9 10" key="1">
    <citation type="submission" date="2024-09" db="EMBL/GenBank/DDBJ databases">
        <title>Chromosome-scale assembly of Riccia fluitans.</title>
        <authorList>
            <person name="Paukszto L."/>
            <person name="Sawicki J."/>
            <person name="Karawczyk K."/>
            <person name="Piernik-Szablinska J."/>
            <person name="Szczecinska M."/>
            <person name="Mazdziarz M."/>
        </authorList>
    </citation>
    <scope>NUCLEOTIDE SEQUENCE [LARGE SCALE GENOMIC DNA]</scope>
    <source>
        <strain evidence="9">Rf_01</strain>
        <tissue evidence="9">Aerial parts of the thallus</tissue>
    </source>
</reference>
<keyword evidence="6 7" id="KW-0472">Membrane</keyword>
<gene>
    <name evidence="9" type="ORF">R1flu_024926</name>
</gene>
<dbReference type="SUPFAM" id="SSF90123">
    <property type="entry name" value="ABC transporter transmembrane region"/>
    <property type="match status" value="1"/>
</dbReference>
<dbReference type="Gene3D" id="1.20.1560.10">
    <property type="entry name" value="ABC transporter type 1, transmembrane domain"/>
    <property type="match status" value="1"/>
</dbReference>
<feature type="transmembrane region" description="Helical" evidence="7">
    <location>
        <begin position="346"/>
        <end position="367"/>
    </location>
</feature>
<dbReference type="PANTHER" id="PTHR24223">
    <property type="entry name" value="ATP-BINDING CASSETTE SUB-FAMILY C"/>
    <property type="match status" value="1"/>
</dbReference>
<dbReference type="InterPro" id="IPR011527">
    <property type="entry name" value="ABC1_TM_dom"/>
</dbReference>
<evidence type="ECO:0000313" key="10">
    <source>
        <dbReference type="Proteomes" id="UP001605036"/>
    </source>
</evidence>
<dbReference type="PROSITE" id="PS50929">
    <property type="entry name" value="ABC_TM1F"/>
    <property type="match status" value="1"/>
</dbReference>
<dbReference type="EMBL" id="JBHFFA010000007">
    <property type="protein sequence ID" value="KAL2613234.1"/>
    <property type="molecule type" value="Genomic_DNA"/>
</dbReference>
<organism evidence="9 10">
    <name type="scientific">Riccia fluitans</name>
    <dbReference type="NCBI Taxonomy" id="41844"/>
    <lineage>
        <taxon>Eukaryota</taxon>
        <taxon>Viridiplantae</taxon>
        <taxon>Streptophyta</taxon>
        <taxon>Embryophyta</taxon>
        <taxon>Marchantiophyta</taxon>
        <taxon>Marchantiopsida</taxon>
        <taxon>Marchantiidae</taxon>
        <taxon>Marchantiales</taxon>
        <taxon>Ricciaceae</taxon>
        <taxon>Riccia</taxon>
    </lineage>
</organism>
<evidence type="ECO:0000256" key="3">
    <source>
        <dbReference type="ARBA" id="ARBA00022741"/>
    </source>
</evidence>
<feature type="transmembrane region" description="Helical" evidence="7">
    <location>
        <begin position="33"/>
        <end position="53"/>
    </location>
</feature>
<feature type="transmembrane region" description="Helical" evidence="7">
    <location>
        <begin position="232"/>
        <end position="257"/>
    </location>
</feature>
<dbReference type="InterPro" id="IPR050173">
    <property type="entry name" value="ABC_transporter_C-like"/>
</dbReference>
<dbReference type="Proteomes" id="UP001605036">
    <property type="component" value="Unassembled WGS sequence"/>
</dbReference>
<keyword evidence="3" id="KW-0547">Nucleotide-binding</keyword>
<comment type="caution">
    <text evidence="9">The sequence shown here is derived from an EMBL/GenBank/DDBJ whole genome shotgun (WGS) entry which is preliminary data.</text>
</comment>
<evidence type="ECO:0000259" key="8">
    <source>
        <dbReference type="PROSITE" id="PS50929"/>
    </source>
</evidence>
<feature type="domain" description="ABC transmembrane type-1" evidence="8">
    <location>
        <begin position="237"/>
        <end position="395"/>
    </location>
</feature>
<evidence type="ECO:0000256" key="2">
    <source>
        <dbReference type="ARBA" id="ARBA00022692"/>
    </source>
</evidence>